<name>A0A612U8T5_SALER</name>
<accession>A0A612U8T5</accession>
<evidence type="ECO:0000313" key="1">
    <source>
        <dbReference type="EMBL" id="ECW1186302.1"/>
    </source>
</evidence>
<dbReference type="AlphaFoldDB" id="A0A612U8T5"/>
<sequence>MKDENNQSEFIKPESYAEKAIAHAINEGVAAVDPVRHLDQEHEHMHVVRHGPQQNFLGYREEYETGFVGESGSVRAGVGNCGLMHFMP</sequence>
<reference evidence="1" key="1">
    <citation type="submission" date="2019-09" db="EMBL/GenBank/DDBJ databases">
        <authorList>
            <consortium name="PulseNet: The National Subtyping Network for Foodborne Disease Surveillance"/>
            <person name="Tarr C.L."/>
            <person name="Trees E."/>
            <person name="Katz L.S."/>
            <person name="Carleton-Romer H.A."/>
            <person name="Stroika S."/>
            <person name="Kucerova Z."/>
            <person name="Roache K.F."/>
            <person name="Sabol A.L."/>
            <person name="Besser J."/>
            <person name="Gerner-Smidt P."/>
        </authorList>
    </citation>
    <scope>NUCLEOTIDE SEQUENCE</scope>
    <source>
        <strain evidence="1">PNUSAS099171</strain>
    </source>
</reference>
<proteinExistence type="predicted"/>
<dbReference type="EMBL" id="AAKVJX010000093">
    <property type="protein sequence ID" value="ECW1186302.1"/>
    <property type="molecule type" value="Genomic_DNA"/>
</dbReference>
<gene>
    <name evidence="1" type="ORF">F3S59_20970</name>
</gene>
<comment type="caution">
    <text evidence="1">The sequence shown here is derived from an EMBL/GenBank/DDBJ whole genome shotgun (WGS) entry which is preliminary data.</text>
</comment>
<protein>
    <submittedName>
        <fullName evidence="1">Uncharacterized protein</fullName>
    </submittedName>
</protein>
<organism evidence="1">
    <name type="scientific">Salmonella enterica</name>
    <name type="common">Salmonella choleraesuis</name>
    <dbReference type="NCBI Taxonomy" id="28901"/>
    <lineage>
        <taxon>Bacteria</taxon>
        <taxon>Pseudomonadati</taxon>
        <taxon>Pseudomonadota</taxon>
        <taxon>Gammaproteobacteria</taxon>
        <taxon>Enterobacterales</taxon>
        <taxon>Enterobacteriaceae</taxon>
        <taxon>Salmonella</taxon>
    </lineage>
</organism>